<feature type="domain" description="Myosin motor" evidence="9">
    <location>
        <begin position="776"/>
        <end position="1520"/>
    </location>
</feature>
<dbReference type="OMA" id="HKMFNFM"/>
<evidence type="ECO:0000313" key="10">
    <source>
        <dbReference type="EMBL" id="ALC45349.1"/>
    </source>
</evidence>
<feature type="region of interest" description="Disordered" evidence="7">
    <location>
        <begin position="1"/>
        <end position="43"/>
    </location>
</feature>
<dbReference type="SMART" id="SM00242">
    <property type="entry name" value="MYSc"/>
    <property type="match status" value="1"/>
</dbReference>
<dbReference type="GO" id="GO:0005737">
    <property type="term" value="C:cytoplasm"/>
    <property type="evidence" value="ECO:0007669"/>
    <property type="project" value="TreeGrafter"/>
</dbReference>
<dbReference type="SMR" id="A0A0M3QX70"/>
<protein>
    <submittedName>
        <fullName evidence="10">Mhcl</fullName>
    </submittedName>
</protein>
<dbReference type="Gene3D" id="1.10.10.820">
    <property type="match status" value="1"/>
</dbReference>
<dbReference type="GO" id="GO:0007015">
    <property type="term" value="P:actin filament organization"/>
    <property type="evidence" value="ECO:0007669"/>
    <property type="project" value="TreeGrafter"/>
</dbReference>
<feature type="compositionally biased region" description="Polar residues" evidence="7">
    <location>
        <begin position="501"/>
        <end position="519"/>
    </location>
</feature>
<dbReference type="GO" id="GO:0016459">
    <property type="term" value="C:myosin complex"/>
    <property type="evidence" value="ECO:0007669"/>
    <property type="project" value="UniProtKB-KW"/>
</dbReference>
<evidence type="ECO:0000313" key="11">
    <source>
        <dbReference type="Proteomes" id="UP000494163"/>
    </source>
</evidence>
<feature type="binding site" evidence="6">
    <location>
        <begin position="869"/>
        <end position="876"/>
    </location>
    <ligand>
        <name>ATP</name>
        <dbReference type="ChEBI" id="CHEBI:30616"/>
    </ligand>
</feature>
<keyword evidence="5 6" id="KW-0009">Actin-binding</keyword>
<dbReference type="Pfam" id="PF00063">
    <property type="entry name" value="Myosin_head"/>
    <property type="match status" value="1"/>
</dbReference>
<comment type="similarity">
    <text evidence="6">Belongs to the TRAFAC class myosin-kinesin ATPase superfamily. Myosin family.</text>
</comment>
<dbReference type="EMBL" id="CP012526">
    <property type="protein sequence ID" value="ALC45349.1"/>
    <property type="molecule type" value="Genomic_DNA"/>
</dbReference>
<evidence type="ECO:0000256" key="6">
    <source>
        <dbReference type="PROSITE-ProRule" id="PRU00782"/>
    </source>
</evidence>
<dbReference type="STRING" id="30019.A0A0M3QX70"/>
<feature type="compositionally biased region" description="Polar residues" evidence="7">
    <location>
        <begin position="215"/>
        <end position="225"/>
    </location>
</feature>
<dbReference type="GO" id="GO:0051015">
    <property type="term" value="F:actin filament binding"/>
    <property type="evidence" value="ECO:0007669"/>
    <property type="project" value="TreeGrafter"/>
</dbReference>
<feature type="compositionally biased region" description="Low complexity" evidence="7">
    <location>
        <begin position="581"/>
        <end position="592"/>
    </location>
</feature>
<evidence type="ECO:0000259" key="8">
    <source>
        <dbReference type="PROSITE" id="PS50106"/>
    </source>
</evidence>
<dbReference type="CDD" id="cd01386">
    <property type="entry name" value="MYSc_Myo18"/>
    <property type="match status" value="1"/>
</dbReference>
<dbReference type="OrthoDB" id="2914378at2759"/>
<keyword evidence="11" id="KW-1185">Reference proteome</keyword>
<keyword evidence="4 6" id="KW-0505">Motor protein</keyword>
<dbReference type="SUPFAM" id="SSF50156">
    <property type="entry name" value="PDZ domain-like"/>
    <property type="match status" value="1"/>
</dbReference>
<sequence>MFNFMKKSAGDEEKERRKREKKLRKEAKSAGVTGSMSTDELHRLEEVRRSLKIRGRRKEKEKLPSGITADYSADFFAALNADANATNGNGNSGPEQDRGSEEIVASVMTHIESRSSTNGSSVGYSLNYGEVTHSLLAGGLKNRFLPPVPPKPPKRGILKGSRSNMTNVHEEFTGSVATASAGAGGTPEMLMRNTMQNEQMFGGGGGGSVGSNSSQHGTSFTSVESLRSDGDNAPHQRAMTLPANARYGAPQTPTQASHLHVLTSPSPSADSLTDTTNSSFATPPFSLSPVGESQGIDRWARVHAFEDVQLPLPPVQLVQLPPPRQLVIRRQKAPRQDFGFSLRKAICLDRTESLTAPIFRPVIFAEPGAGGGATGLLPGDRLIKVNDTPVGDLSRELIIELIRNSGDAVTVEVQPVAELVELSKRCMAPITATNEEIDHSINNGNCNTLRRSASKRFKRQPKSFEQTLRGGIVPAVPAAPGSGLNPSFHRGCTGKAHACGTNKSQKPVVVNNKSKSTPKTQRKNSMSSETISESGSENSSSWPSSGTGTGPATSTVGAAALAPSPPPKPPRLAATRQVKETTPTPSNCTNSSFERASIRSRSFRQNGKSSTATTATTTTVRPPWNSSAVAASKYVAAQLSSAVSSPQSPVASIRSSYRRRRDAQNAAGQQWPTIWANALACNYKNYDACVKQKSRHENGTGGVAKSPSDLDLTDATQPERVWLVHRGGFTAALRLPASATPTSSEEHKLCVRLLHNGEQLTVDEDDIEKQNSPALDLAEDICELKYLNEASVLHCLRQRYASNLIHTKAGPTLLVVNPMAPLSLYSEKVVSMFRGCKTEDMPPHVYSLAQTAYRSLVETRRDQSLIFMGRSGSGKTTSFKHALNYLALAAGAYNNFINAEKVNALCTILEAFGNTRTCLNSNATRMTQLLSLDFDQTGQIASASLQVLLPERQRAGRRLGNEHSFHIMTRLLAGAAGLLQKELHLENISSEDSHPFISLSQKLEDRHRAANDFMRTVQAFESLNIDAKAVRGIWSILAAIYHLGIAGITRMGTGSTARTQFANPTAARKAAGLLGVNLEELSAAAFGLTQPSASGASLSPSKSPTSDGGQEWAWECLEALVIGLYSEALAAVVALINRQICTSAHTIASIMLIDTPGFQNPASCGQQLGASLADLRHNYLQERLQMLFHHTTLVAPRDRYAQELVEIEMDHASDCHPGPLISLIDKAPQNHVVRSSQRDLREHDRRGLLWLLDEEAIYPNSNDDTFLERLFSHYGDREHHSLLRKCAGQRQFVLHHLQGTNPVLYAVDGWVRHSREHPGIRNAVSLLQDSSREEINRLYIGSLTRGSGAMVFCGSFAGLEGTQSLRRVSSIRRSFTTAGVKRNSIMLQVKFTVDGIIDTLRRTGTHFVHCYLLQHNAGKHTKYTANGSPNVAAAHATSEEELVNVPLLRSQLRGSQVVEAARLHRLGFPESVPLLEFVRRFGLLAGELGNNKDVSVEQILAVNELDIASYRIGPSQPIDL</sequence>
<dbReference type="FunFam" id="3.40.850.10:FF:000020">
    <property type="entry name" value="unconventional myosin-XVIIIa isoform X1"/>
    <property type="match status" value="1"/>
</dbReference>
<gene>
    <name evidence="10" type="ORF">Dbus_chr3Rg99</name>
</gene>
<dbReference type="Gene3D" id="1.20.120.720">
    <property type="entry name" value="Myosin VI head, motor domain, U50 subdomain"/>
    <property type="match status" value="1"/>
</dbReference>
<reference evidence="10 11" key="1">
    <citation type="submission" date="2015-08" db="EMBL/GenBank/DDBJ databases">
        <title>Ancestral chromatin configuration constrains chromatin evolution on differentiating sex chromosomes in Drosophila.</title>
        <authorList>
            <person name="Zhou Q."/>
            <person name="Bachtrog D."/>
        </authorList>
    </citation>
    <scope>NUCLEOTIDE SEQUENCE [LARGE SCALE GENOMIC DNA]</scope>
    <source>
        <tissue evidence="10">Whole larvae</tissue>
    </source>
</reference>
<dbReference type="Gene3D" id="1.20.58.530">
    <property type="match status" value="1"/>
</dbReference>
<evidence type="ECO:0000256" key="2">
    <source>
        <dbReference type="ARBA" id="ARBA00022840"/>
    </source>
</evidence>
<dbReference type="Gene3D" id="2.30.42.10">
    <property type="match status" value="1"/>
</dbReference>
<evidence type="ECO:0000256" key="5">
    <source>
        <dbReference type="ARBA" id="ARBA00023203"/>
    </source>
</evidence>
<feature type="compositionally biased region" description="Low complexity" evidence="7">
    <location>
        <begin position="525"/>
        <end position="562"/>
    </location>
</feature>
<comment type="caution">
    <text evidence="6">Lacks conserved residue(s) required for the propagation of feature annotation.</text>
</comment>
<dbReference type="InterPro" id="IPR036961">
    <property type="entry name" value="Kinesin_motor_dom_sf"/>
</dbReference>
<dbReference type="SUPFAM" id="SSF52540">
    <property type="entry name" value="P-loop containing nucleoside triphosphate hydrolases"/>
    <property type="match status" value="1"/>
</dbReference>
<evidence type="ECO:0000259" key="9">
    <source>
        <dbReference type="PROSITE" id="PS51456"/>
    </source>
</evidence>
<feature type="region of interest" description="Disordered" evidence="7">
    <location>
        <begin position="498"/>
        <end position="620"/>
    </location>
</feature>
<dbReference type="GO" id="GO:0005524">
    <property type="term" value="F:ATP binding"/>
    <property type="evidence" value="ECO:0007669"/>
    <property type="project" value="UniProtKB-UniRule"/>
</dbReference>
<dbReference type="InterPro" id="IPR001478">
    <property type="entry name" value="PDZ"/>
</dbReference>
<dbReference type="Proteomes" id="UP000494163">
    <property type="component" value="Chromosome 3R"/>
</dbReference>
<feature type="compositionally biased region" description="Basic residues" evidence="7">
    <location>
        <begin position="16"/>
        <end position="25"/>
    </location>
</feature>
<keyword evidence="3 6" id="KW-0518">Myosin</keyword>
<dbReference type="SMART" id="SM00228">
    <property type="entry name" value="PDZ"/>
    <property type="match status" value="1"/>
</dbReference>
<organism evidence="10 11">
    <name type="scientific">Drosophila busckii</name>
    <name type="common">Fruit fly</name>
    <dbReference type="NCBI Taxonomy" id="30019"/>
    <lineage>
        <taxon>Eukaryota</taxon>
        <taxon>Metazoa</taxon>
        <taxon>Ecdysozoa</taxon>
        <taxon>Arthropoda</taxon>
        <taxon>Hexapoda</taxon>
        <taxon>Insecta</taxon>
        <taxon>Pterygota</taxon>
        <taxon>Neoptera</taxon>
        <taxon>Endopterygota</taxon>
        <taxon>Diptera</taxon>
        <taxon>Brachycera</taxon>
        <taxon>Muscomorpha</taxon>
        <taxon>Ephydroidea</taxon>
        <taxon>Drosophilidae</taxon>
        <taxon>Drosophila</taxon>
    </lineage>
</organism>
<dbReference type="InterPro" id="IPR036064">
    <property type="entry name" value="MYSc_Myo18"/>
</dbReference>
<dbReference type="PANTHER" id="PTHR13140">
    <property type="entry name" value="MYOSIN"/>
    <property type="match status" value="1"/>
</dbReference>
<accession>A0A0M3QX70</accession>
<evidence type="ECO:0000256" key="3">
    <source>
        <dbReference type="ARBA" id="ARBA00023123"/>
    </source>
</evidence>
<evidence type="ECO:0000256" key="4">
    <source>
        <dbReference type="ARBA" id="ARBA00023175"/>
    </source>
</evidence>
<dbReference type="FunFam" id="1.20.120.720:FF:000018">
    <property type="entry name" value="unconventional myosin-XVIIIa isoform X1"/>
    <property type="match status" value="1"/>
</dbReference>
<dbReference type="GO" id="GO:0000146">
    <property type="term" value="F:microfilament motor activity"/>
    <property type="evidence" value="ECO:0007669"/>
    <property type="project" value="TreeGrafter"/>
</dbReference>
<dbReference type="GO" id="GO:0016020">
    <property type="term" value="C:membrane"/>
    <property type="evidence" value="ECO:0007669"/>
    <property type="project" value="TreeGrafter"/>
</dbReference>
<evidence type="ECO:0000256" key="7">
    <source>
        <dbReference type="SAM" id="MobiDB-lite"/>
    </source>
</evidence>
<dbReference type="PROSITE" id="PS51456">
    <property type="entry name" value="MYOSIN_MOTOR"/>
    <property type="match status" value="1"/>
</dbReference>
<name>A0A0M3QX70_DROBS</name>
<dbReference type="PRINTS" id="PR00193">
    <property type="entry name" value="MYOSINHEAVY"/>
</dbReference>
<dbReference type="InterPro" id="IPR001609">
    <property type="entry name" value="Myosin_head_motor_dom-like"/>
</dbReference>
<keyword evidence="1 6" id="KW-0547">Nucleotide-binding</keyword>
<dbReference type="PANTHER" id="PTHR13140:SF706">
    <property type="entry name" value="DILUTE CLASS UNCONVENTIONAL MYOSIN, ISOFORM C"/>
    <property type="match status" value="1"/>
</dbReference>
<dbReference type="Gene3D" id="3.40.850.10">
    <property type="entry name" value="Kinesin motor domain"/>
    <property type="match status" value="1"/>
</dbReference>
<dbReference type="InterPro" id="IPR027417">
    <property type="entry name" value="P-loop_NTPase"/>
</dbReference>
<dbReference type="PROSITE" id="PS50106">
    <property type="entry name" value="PDZ"/>
    <property type="match status" value="1"/>
</dbReference>
<proteinExistence type="inferred from homology"/>
<feature type="region of interest" description="Disordered" evidence="7">
    <location>
        <begin position="200"/>
        <end position="235"/>
    </location>
</feature>
<evidence type="ECO:0000256" key="1">
    <source>
        <dbReference type="ARBA" id="ARBA00022741"/>
    </source>
</evidence>
<keyword evidence="2 6" id="KW-0067">ATP-binding</keyword>
<feature type="compositionally biased region" description="Polar residues" evidence="7">
    <location>
        <begin position="599"/>
        <end position="610"/>
    </location>
</feature>
<dbReference type="InterPro" id="IPR036034">
    <property type="entry name" value="PDZ_sf"/>
</dbReference>
<dbReference type="FunFam" id="2.30.42.10:FF:000059">
    <property type="entry name" value="unconventional myosin-XVIIIa isoform X1"/>
    <property type="match status" value="1"/>
</dbReference>
<feature type="domain" description="PDZ" evidence="8">
    <location>
        <begin position="327"/>
        <end position="417"/>
    </location>
</feature>